<evidence type="ECO:0000256" key="4">
    <source>
        <dbReference type="ARBA" id="ARBA00023033"/>
    </source>
</evidence>
<dbReference type="PANTHER" id="PTHR42847:SF4">
    <property type="entry name" value="ALKANESULFONATE MONOOXYGENASE-RELATED"/>
    <property type="match status" value="1"/>
</dbReference>
<evidence type="ECO:0000256" key="3">
    <source>
        <dbReference type="ARBA" id="ARBA00023002"/>
    </source>
</evidence>
<accession>A0ABT7C750</accession>
<evidence type="ECO:0000256" key="1">
    <source>
        <dbReference type="ARBA" id="ARBA00022630"/>
    </source>
</evidence>
<dbReference type="InterPro" id="IPR036661">
    <property type="entry name" value="Luciferase-like_sf"/>
</dbReference>
<keyword evidence="4" id="KW-0503">Monooxygenase</keyword>
<proteinExistence type="predicted"/>
<evidence type="ECO:0000313" key="6">
    <source>
        <dbReference type="EMBL" id="MDJ1370987.1"/>
    </source>
</evidence>
<dbReference type="Proteomes" id="UP001170379">
    <property type="component" value="Unassembled WGS sequence"/>
</dbReference>
<evidence type="ECO:0000256" key="2">
    <source>
        <dbReference type="ARBA" id="ARBA00022643"/>
    </source>
</evidence>
<keyword evidence="2" id="KW-0288">FMN</keyword>
<dbReference type="Gene3D" id="3.20.20.30">
    <property type="entry name" value="Luciferase-like domain"/>
    <property type="match status" value="1"/>
</dbReference>
<organism evidence="6 7">
    <name type="scientific">Gulosibacter molinativorax</name>
    <dbReference type="NCBI Taxonomy" id="256821"/>
    <lineage>
        <taxon>Bacteria</taxon>
        <taxon>Bacillati</taxon>
        <taxon>Actinomycetota</taxon>
        <taxon>Actinomycetes</taxon>
        <taxon>Micrococcales</taxon>
        <taxon>Microbacteriaceae</taxon>
        <taxon>Gulosibacter</taxon>
    </lineage>
</organism>
<comment type="caution">
    <text evidence="6">The sequence shown here is derived from an EMBL/GenBank/DDBJ whole genome shotgun (WGS) entry which is preliminary data.</text>
</comment>
<name>A0ABT7C750_9MICO</name>
<reference evidence="6" key="1">
    <citation type="submission" date="2018-03" db="EMBL/GenBank/DDBJ databases">
        <authorList>
            <person name="Nunes O.C."/>
            <person name="Lopes A.R."/>
            <person name="Froufe H."/>
            <person name="Munoz-Merida A."/>
            <person name="Barroso C."/>
            <person name="Egas C."/>
        </authorList>
    </citation>
    <scope>NUCLEOTIDE SEQUENCE</scope>
    <source>
        <strain evidence="6">ON4</strain>
    </source>
</reference>
<keyword evidence="3" id="KW-0560">Oxidoreductase</keyword>
<evidence type="ECO:0000259" key="5">
    <source>
        <dbReference type="Pfam" id="PF00296"/>
    </source>
</evidence>
<dbReference type="EMBL" id="PXVD01000008">
    <property type="protein sequence ID" value="MDJ1370987.1"/>
    <property type="molecule type" value="Genomic_DNA"/>
</dbReference>
<keyword evidence="7" id="KW-1185">Reference proteome</keyword>
<protein>
    <submittedName>
        <fullName evidence="6">LLM class flavin-dependent oxidoreductase</fullName>
    </submittedName>
</protein>
<sequence length="369" mass="39929">MTRAASMHWFLPTTGDSRSSLLTGSATYNLADAVGGNERPASLEYLTQIARAAEQMQFDAVLIPTGSWCLDAWTVATAVATQTSRIDMLVALRPGLISPTVQAQQIRSFQELIGDRLRLNVVAGGEDAEQRRFGDRVDHDQRYARANEYVSVLRGLATGEHVDFLGNHFTIEDAFLPTATTMPPVYLGGSSDAAIEMAAEQADVFLTWGEPVAQAAAKRERVVAAAQQRGRELEYGIRLHVITRPTSEAAWQAADDLVASIPQEQIDAATKEFAGSGSVGQQRMAALRPKGRDRESLTIEPNLWGGIGLVRGGAGTALVGSHVEVADAIERYINAGYSQFIFSGTPHLEETYWFGEGVTPILQQRGLLG</sequence>
<dbReference type="PANTHER" id="PTHR42847">
    <property type="entry name" value="ALKANESULFONATE MONOOXYGENASE"/>
    <property type="match status" value="1"/>
</dbReference>
<gene>
    <name evidence="6" type="ORF">C7K25_06355</name>
</gene>
<dbReference type="Pfam" id="PF00296">
    <property type="entry name" value="Bac_luciferase"/>
    <property type="match status" value="1"/>
</dbReference>
<dbReference type="InterPro" id="IPR011251">
    <property type="entry name" value="Luciferase-like_dom"/>
</dbReference>
<reference evidence="6" key="2">
    <citation type="journal article" date="2022" name="Sci. Rep.">
        <title>In silico prediction of the enzymes involved in the degradation of the herbicide molinate by Gulosibacter molinativorax ON4T.</title>
        <authorList>
            <person name="Lopes A.R."/>
            <person name="Bunin E."/>
            <person name="Viana A.T."/>
            <person name="Froufe H."/>
            <person name="Munoz-Merida A."/>
            <person name="Pinho D."/>
            <person name="Figueiredo J."/>
            <person name="Barroso C."/>
            <person name="Vaz-Moreira I."/>
            <person name="Bellanger X."/>
            <person name="Egas C."/>
            <person name="Nunes O.C."/>
        </authorList>
    </citation>
    <scope>NUCLEOTIDE SEQUENCE</scope>
    <source>
        <strain evidence="6">ON4</strain>
    </source>
</reference>
<keyword evidence="1" id="KW-0285">Flavoprotein</keyword>
<dbReference type="SUPFAM" id="SSF51679">
    <property type="entry name" value="Bacterial luciferase-like"/>
    <property type="match status" value="1"/>
</dbReference>
<evidence type="ECO:0000313" key="7">
    <source>
        <dbReference type="Proteomes" id="UP001170379"/>
    </source>
</evidence>
<dbReference type="InterPro" id="IPR050172">
    <property type="entry name" value="SsuD_RutA_monooxygenase"/>
</dbReference>
<dbReference type="CDD" id="cd01094">
    <property type="entry name" value="Alkanesulfonate_monoxygenase"/>
    <property type="match status" value="1"/>
</dbReference>
<feature type="domain" description="Luciferase-like" evidence="5">
    <location>
        <begin position="36"/>
        <end position="338"/>
    </location>
</feature>